<evidence type="ECO:0000313" key="16">
    <source>
        <dbReference type="EMBL" id="QMW22211.1"/>
    </source>
</evidence>
<dbReference type="PANTHER" id="PTHR30194">
    <property type="entry name" value="CROSSOVER JUNCTION ENDODEOXYRIBONUCLEASE RUVC"/>
    <property type="match status" value="1"/>
</dbReference>
<dbReference type="GO" id="GO:0006281">
    <property type="term" value="P:DNA repair"/>
    <property type="evidence" value="ECO:0007669"/>
    <property type="project" value="UniProtKB-UniRule"/>
</dbReference>
<keyword evidence="11 13" id="KW-0234">DNA repair</keyword>
<dbReference type="GO" id="GO:0006310">
    <property type="term" value="P:DNA recombination"/>
    <property type="evidence" value="ECO:0007669"/>
    <property type="project" value="UniProtKB-UniRule"/>
</dbReference>
<feature type="active site" evidence="13">
    <location>
        <position position="7"/>
    </location>
</feature>
<name>A0A7G5IFR9_9SPHN</name>
<dbReference type="EMBL" id="CP059851">
    <property type="protein sequence ID" value="QMW22211.1"/>
    <property type="molecule type" value="Genomic_DNA"/>
</dbReference>
<evidence type="ECO:0000256" key="6">
    <source>
        <dbReference type="ARBA" id="ARBA00022763"/>
    </source>
</evidence>
<keyword evidence="9 13" id="KW-0238">DNA-binding</keyword>
<evidence type="ECO:0000256" key="1">
    <source>
        <dbReference type="ARBA" id="ARBA00009518"/>
    </source>
</evidence>
<dbReference type="NCBIfam" id="TIGR00228">
    <property type="entry name" value="ruvC"/>
    <property type="match status" value="1"/>
</dbReference>
<evidence type="ECO:0000256" key="10">
    <source>
        <dbReference type="ARBA" id="ARBA00023172"/>
    </source>
</evidence>
<feature type="region of interest" description="Disordered" evidence="15">
    <location>
        <begin position="169"/>
        <end position="199"/>
    </location>
</feature>
<comment type="similarity">
    <text evidence="1 13">Belongs to the RuvC family.</text>
</comment>
<keyword evidence="3 13" id="KW-0540">Nuclease</keyword>
<keyword evidence="6 13" id="KW-0227">DNA damage</keyword>
<evidence type="ECO:0000256" key="4">
    <source>
        <dbReference type="ARBA" id="ARBA00022723"/>
    </source>
</evidence>
<comment type="catalytic activity">
    <reaction evidence="12 13">
        <text>Endonucleolytic cleavage at a junction such as a reciprocal single-stranded crossover between two homologous DNA duplexes (Holliday junction).</text>
        <dbReference type="EC" id="3.1.21.10"/>
    </reaction>
</comment>
<dbReference type="GO" id="GO:0000287">
    <property type="term" value="F:magnesium ion binding"/>
    <property type="evidence" value="ECO:0007669"/>
    <property type="project" value="UniProtKB-UniRule"/>
</dbReference>
<protein>
    <recommendedName>
        <fullName evidence="13 14">Crossover junction endodeoxyribonuclease RuvC</fullName>
        <ecNumber evidence="13 14">3.1.21.10</ecNumber>
    </recommendedName>
    <alternativeName>
        <fullName evidence="13">Holliday junction nuclease RuvC</fullName>
    </alternativeName>
    <alternativeName>
        <fullName evidence="13">Holliday junction resolvase RuvC</fullName>
    </alternativeName>
</protein>
<dbReference type="GO" id="GO:0003677">
    <property type="term" value="F:DNA binding"/>
    <property type="evidence" value="ECO:0007669"/>
    <property type="project" value="UniProtKB-KW"/>
</dbReference>
<keyword evidence="2 13" id="KW-0963">Cytoplasm</keyword>
<keyword evidence="17" id="KW-1185">Reference proteome</keyword>
<evidence type="ECO:0000256" key="13">
    <source>
        <dbReference type="HAMAP-Rule" id="MF_00034"/>
    </source>
</evidence>
<keyword evidence="4 13" id="KW-0479">Metal-binding</keyword>
<comment type="cofactor">
    <cofactor evidence="13">
        <name>Mg(2+)</name>
        <dbReference type="ChEBI" id="CHEBI:18420"/>
    </cofactor>
    <text evidence="13">Binds 2 Mg(2+) ion per subunit.</text>
</comment>
<dbReference type="InterPro" id="IPR036397">
    <property type="entry name" value="RNaseH_sf"/>
</dbReference>
<evidence type="ECO:0000256" key="14">
    <source>
        <dbReference type="NCBIfam" id="TIGR00228"/>
    </source>
</evidence>
<dbReference type="Gene3D" id="3.30.420.10">
    <property type="entry name" value="Ribonuclease H-like superfamily/Ribonuclease H"/>
    <property type="match status" value="1"/>
</dbReference>
<feature type="active site" evidence="13">
    <location>
        <position position="67"/>
    </location>
</feature>
<evidence type="ECO:0000256" key="15">
    <source>
        <dbReference type="SAM" id="MobiDB-lite"/>
    </source>
</evidence>
<feature type="binding site" evidence="13">
    <location>
        <position position="67"/>
    </location>
    <ligand>
        <name>Mg(2+)</name>
        <dbReference type="ChEBI" id="CHEBI:18420"/>
        <label>2</label>
    </ligand>
</feature>
<sequence>MILVGLDPGLARTGWGVIEAAGNRLRHVAHGTVVTDAALPLPVRLALLHDGLRAMLADHAPVEAAVEEVFVNSNPQSTLKLGQARGVVLLSVAHLPVAEYATRLVKKAIVGTGGADKAQIHAMITRLLGTPPKGEDAADALAVAITHAHLRCSAVKRCAIGDHPLAKLGEVASQGDDGGGPSSPAQRGRWQPKADGGGL</sequence>
<dbReference type="InterPro" id="IPR012337">
    <property type="entry name" value="RNaseH-like_sf"/>
</dbReference>
<organism evidence="16 17">
    <name type="scientific">Sandaracinobacteroides saxicola</name>
    <dbReference type="NCBI Taxonomy" id="2759707"/>
    <lineage>
        <taxon>Bacteria</taxon>
        <taxon>Pseudomonadati</taxon>
        <taxon>Pseudomonadota</taxon>
        <taxon>Alphaproteobacteria</taxon>
        <taxon>Sphingomonadales</taxon>
        <taxon>Sphingosinicellaceae</taxon>
        <taxon>Sandaracinobacteroides</taxon>
    </lineage>
</organism>
<dbReference type="AlphaFoldDB" id="A0A7G5IFR9"/>
<dbReference type="GO" id="GO:0008821">
    <property type="term" value="F:crossover junction DNA endonuclease activity"/>
    <property type="evidence" value="ECO:0007669"/>
    <property type="project" value="UniProtKB-UniRule"/>
</dbReference>
<dbReference type="GO" id="GO:0009432">
    <property type="term" value="P:SOS response"/>
    <property type="evidence" value="ECO:0007669"/>
    <property type="project" value="UniProtKB-ARBA"/>
</dbReference>
<comment type="subunit">
    <text evidence="13">Homodimer which binds Holliday junction (HJ) DNA. The HJ becomes 2-fold symmetrical on binding to RuvC with unstacked arms; it has a different conformation from HJ DNA in complex with RuvA. In the full resolvosome a probable DNA-RuvA(4)-RuvB(12)-RuvC(2) complex forms which resolves the HJ.</text>
</comment>
<dbReference type="Pfam" id="PF02075">
    <property type="entry name" value="RuvC"/>
    <property type="match status" value="1"/>
</dbReference>
<evidence type="ECO:0000256" key="12">
    <source>
        <dbReference type="ARBA" id="ARBA00029354"/>
    </source>
</evidence>
<evidence type="ECO:0000256" key="5">
    <source>
        <dbReference type="ARBA" id="ARBA00022759"/>
    </source>
</evidence>
<evidence type="ECO:0000256" key="9">
    <source>
        <dbReference type="ARBA" id="ARBA00023125"/>
    </source>
</evidence>
<evidence type="ECO:0000256" key="11">
    <source>
        <dbReference type="ARBA" id="ARBA00023204"/>
    </source>
</evidence>
<evidence type="ECO:0000256" key="7">
    <source>
        <dbReference type="ARBA" id="ARBA00022801"/>
    </source>
</evidence>
<dbReference type="GO" id="GO:0048476">
    <property type="term" value="C:Holliday junction resolvase complex"/>
    <property type="evidence" value="ECO:0007669"/>
    <property type="project" value="UniProtKB-UniRule"/>
</dbReference>
<keyword evidence="5 13" id="KW-0255">Endonuclease</keyword>
<keyword evidence="7 13" id="KW-0378">Hydrolase</keyword>
<feature type="binding site" evidence="13">
    <location>
        <position position="136"/>
    </location>
    <ligand>
        <name>Mg(2+)</name>
        <dbReference type="ChEBI" id="CHEBI:18420"/>
        <label>1</label>
    </ligand>
</feature>
<comment type="subcellular location">
    <subcellularLocation>
        <location evidence="13">Cytoplasm</location>
    </subcellularLocation>
</comment>
<dbReference type="FunFam" id="3.30.420.10:FF:000002">
    <property type="entry name" value="Crossover junction endodeoxyribonuclease RuvC"/>
    <property type="match status" value="1"/>
</dbReference>
<evidence type="ECO:0000256" key="2">
    <source>
        <dbReference type="ARBA" id="ARBA00022490"/>
    </source>
</evidence>
<accession>A0A7G5IFR9</accession>
<dbReference type="EC" id="3.1.21.10" evidence="13 14"/>
<keyword evidence="8 13" id="KW-0460">Magnesium</keyword>
<dbReference type="PANTHER" id="PTHR30194:SF3">
    <property type="entry name" value="CROSSOVER JUNCTION ENDODEOXYRIBONUCLEASE RUVC"/>
    <property type="match status" value="1"/>
</dbReference>
<keyword evidence="10 13" id="KW-0233">DNA recombination</keyword>
<dbReference type="KEGG" id="sand:H3309_12675"/>
<evidence type="ECO:0000313" key="17">
    <source>
        <dbReference type="Proteomes" id="UP000515292"/>
    </source>
</evidence>
<evidence type="ECO:0000256" key="8">
    <source>
        <dbReference type="ARBA" id="ARBA00022842"/>
    </source>
</evidence>
<dbReference type="GO" id="GO:0005737">
    <property type="term" value="C:cytoplasm"/>
    <property type="evidence" value="ECO:0007669"/>
    <property type="project" value="UniProtKB-SubCell"/>
</dbReference>
<feature type="active site" evidence="13">
    <location>
        <position position="136"/>
    </location>
</feature>
<dbReference type="SUPFAM" id="SSF53098">
    <property type="entry name" value="Ribonuclease H-like"/>
    <property type="match status" value="1"/>
</dbReference>
<comment type="function">
    <text evidence="13">The RuvA-RuvB-RuvC complex processes Holliday junction (HJ) DNA during genetic recombination and DNA repair. Endonuclease that resolves HJ intermediates. Cleaves cruciform DNA by making single-stranded nicks across the HJ at symmetrical positions within the homologous arms, yielding a 5'-phosphate and a 3'-hydroxyl group; requires a central core of homology in the junction. The consensus cleavage sequence is 5'-(A/T)TT(C/G)-3'. Cleavage occurs on the 3'-side of the TT dinucleotide at the point of strand exchange. HJ branch migration catalyzed by RuvA-RuvB allows RuvC to scan DNA until it finds its consensus sequence, where it cleaves and resolves the cruciform DNA.</text>
</comment>
<dbReference type="CDD" id="cd16962">
    <property type="entry name" value="RuvC"/>
    <property type="match status" value="1"/>
</dbReference>
<gene>
    <name evidence="13 16" type="primary">ruvC</name>
    <name evidence="16" type="ORF">H3309_12675</name>
</gene>
<dbReference type="HAMAP" id="MF_00034">
    <property type="entry name" value="RuvC"/>
    <property type="match status" value="1"/>
</dbReference>
<proteinExistence type="inferred from homology"/>
<dbReference type="InterPro" id="IPR002176">
    <property type="entry name" value="X-over_junc_endoDNase_RuvC"/>
</dbReference>
<evidence type="ECO:0000256" key="3">
    <source>
        <dbReference type="ARBA" id="ARBA00022722"/>
    </source>
</evidence>
<reference evidence="16 17" key="1">
    <citation type="submission" date="2020-07" db="EMBL/GenBank/DDBJ databases">
        <title>Complete genome sequence for Sandaracinobacter sp. M6.</title>
        <authorList>
            <person name="Tang Y."/>
            <person name="Liu Q."/>
            <person name="Guo Z."/>
            <person name="Lei P."/>
            <person name="Huang B."/>
        </authorList>
    </citation>
    <scope>NUCLEOTIDE SEQUENCE [LARGE SCALE GENOMIC DNA]</scope>
    <source>
        <strain evidence="16 17">M6</strain>
    </source>
</reference>
<dbReference type="PRINTS" id="PR00696">
    <property type="entry name" value="RSOLVASERUVC"/>
</dbReference>
<dbReference type="Proteomes" id="UP000515292">
    <property type="component" value="Chromosome"/>
</dbReference>
<feature type="binding site" evidence="13">
    <location>
        <position position="7"/>
    </location>
    <ligand>
        <name>Mg(2+)</name>
        <dbReference type="ChEBI" id="CHEBI:18420"/>
        <label>1</label>
    </ligand>
</feature>